<dbReference type="InParanoid" id="K0KPW2"/>
<comment type="caution">
    <text evidence="5">The sequence shown here is derived from an EMBL/GenBank/DDBJ whole genome shotgun (WGS) entry which is preliminary data.</text>
</comment>
<keyword evidence="3" id="KW-0732">Signal</keyword>
<dbReference type="EC" id="3.1.1.3" evidence="1"/>
<dbReference type="PANTHER" id="PTHR46640">
    <property type="entry name" value="TRIACYLGLYCEROL LIPASE, PUTATIVE (AFU_ORTHOLOGUE AFUA_6G06510)-RELATED"/>
    <property type="match status" value="1"/>
</dbReference>
<feature type="signal peptide" evidence="3">
    <location>
        <begin position="1"/>
        <end position="21"/>
    </location>
</feature>
<dbReference type="PANTHER" id="PTHR46640:SF3">
    <property type="entry name" value="LIPASE LIH1-RELATED"/>
    <property type="match status" value="1"/>
</dbReference>
<reference evidence="5 6" key="1">
    <citation type="journal article" date="2012" name="Eukaryot. Cell">
        <title>Draft genome sequence of Wickerhamomyces ciferrii NRRL Y-1031 F-60-10.</title>
        <authorList>
            <person name="Schneider J."/>
            <person name="Andrea H."/>
            <person name="Blom J."/>
            <person name="Jaenicke S."/>
            <person name="Ruckert C."/>
            <person name="Schorsch C."/>
            <person name="Szczepanowski R."/>
            <person name="Farwick M."/>
            <person name="Goesmann A."/>
            <person name="Puhler A."/>
            <person name="Schaffer S."/>
            <person name="Tauch A."/>
            <person name="Kohler T."/>
            <person name="Brinkrolf K."/>
        </authorList>
    </citation>
    <scope>NUCLEOTIDE SEQUENCE [LARGE SCALE GENOMIC DNA]</scope>
    <source>
        <strain evidence="6">ATCC 14091 / BCRC 22168 / CBS 111 / JCM 3599 / NBRC 0793 / NRRL Y-1031 F-60-10</strain>
    </source>
</reference>
<dbReference type="GO" id="GO:0006629">
    <property type="term" value="P:lipid metabolic process"/>
    <property type="evidence" value="ECO:0007669"/>
    <property type="project" value="InterPro"/>
</dbReference>
<dbReference type="InterPro" id="IPR051299">
    <property type="entry name" value="AB_hydrolase_lip/est"/>
</dbReference>
<dbReference type="EMBL" id="CAIF01000111">
    <property type="protein sequence ID" value="CCH44202.1"/>
    <property type="molecule type" value="Genomic_DNA"/>
</dbReference>
<organism evidence="5 6">
    <name type="scientific">Wickerhamomyces ciferrii (strain ATCC 14091 / BCRC 22168 / CBS 111 / JCM 3599 / NBRC 0793 / NRRL Y-1031 F-60-10)</name>
    <name type="common">Yeast</name>
    <name type="synonym">Pichia ciferrii</name>
    <dbReference type="NCBI Taxonomy" id="1206466"/>
    <lineage>
        <taxon>Eukaryota</taxon>
        <taxon>Fungi</taxon>
        <taxon>Dikarya</taxon>
        <taxon>Ascomycota</taxon>
        <taxon>Saccharomycotina</taxon>
        <taxon>Saccharomycetes</taxon>
        <taxon>Phaffomycetales</taxon>
        <taxon>Wickerhamomycetaceae</taxon>
        <taxon>Wickerhamomyces</taxon>
    </lineage>
</organism>
<dbReference type="Pfam" id="PF01764">
    <property type="entry name" value="Lipase_3"/>
    <property type="match status" value="1"/>
</dbReference>
<sequence>MKYSQLSFIFILFTTHILAYSDSVYNKLVETANYAKISYCTINPLFNNGPLAEECPDTSFCTRSKASNAKIVSVIKPAFTKGAISGDSYVAVNDDIKQVFVGFRGTLSLGDVITDISALQCPYIPILSNNINKKDFESNSSDPNTLKDSIINKSTNKVECPDCFVHCGIYSAFAQNIQEVVSAAVPYLDQGYNLTVTGHSLGGAYALLGGIEFMTLGYNPLLITYASVRVGNPSFNQWVDETLFDTDGLVDLIHSGEDLPYPSFSRVFQETDEVPKLPFNIPGSIKYTSSGLKFVIDKVQLPHPKNNVLFQGASNNFADDAANLTQVQPPMSEWVYQHTHQFMKFGCDDSNS</sequence>
<evidence type="ECO:0000256" key="3">
    <source>
        <dbReference type="SAM" id="SignalP"/>
    </source>
</evidence>
<feature type="chain" id="PRO_5003836399" description="triacylglycerol lipase" evidence="3">
    <location>
        <begin position="22"/>
        <end position="352"/>
    </location>
</feature>
<dbReference type="SUPFAM" id="SSF53474">
    <property type="entry name" value="alpha/beta-Hydrolases"/>
    <property type="match status" value="1"/>
</dbReference>
<feature type="domain" description="Fungal lipase-type" evidence="4">
    <location>
        <begin position="100"/>
        <end position="279"/>
    </location>
</feature>
<proteinExistence type="predicted"/>
<dbReference type="GO" id="GO:0004806">
    <property type="term" value="F:triacylglycerol lipase activity"/>
    <property type="evidence" value="ECO:0007669"/>
    <property type="project" value="UniProtKB-EC"/>
</dbReference>
<dbReference type="Proteomes" id="UP000009328">
    <property type="component" value="Unassembled WGS sequence"/>
</dbReference>
<keyword evidence="2" id="KW-0378">Hydrolase</keyword>
<keyword evidence="6" id="KW-1185">Reference proteome</keyword>
<name>K0KPW2_WICCF</name>
<evidence type="ECO:0000313" key="6">
    <source>
        <dbReference type="Proteomes" id="UP000009328"/>
    </source>
</evidence>
<dbReference type="eggNOG" id="KOG4569">
    <property type="taxonomic scope" value="Eukaryota"/>
</dbReference>
<dbReference type="CDD" id="cd00519">
    <property type="entry name" value="Lipase_3"/>
    <property type="match status" value="1"/>
</dbReference>
<dbReference type="Gene3D" id="3.40.50.1820">
    <property type="entry name" value="alpha/beta hydrolase"/>
    <property type="match status" value="1"/>
</dbReference>
<dbReference type="STRING" id="1206466.K0KPW2"/>
<protein>
    <recommendedName>
        <fullName evidence="1">triacylglycerol lipase</fullName>
        <ecNumber evidence="1">3.1.1.3</ecNumber>
    </recommendedName>
</protein>
<evidence type="ECO:0000313" key="5">
    <source>
        <dbReference type="EMBL" id="CCH44202.1"/>
    </source>
</evidence>
<evidence type="ECO:0000256" key="2">
    <source>
        <dbReference type="ARBA" id="ARBA00022801"/>
    </source>
</evidence>
<gene>
    <name evidence="5" type="ORF">BN7_3761</name>
</gene>
<dbReference type="AlphaFoldDB" id="K0KPW2"/>
<accession>K0KPW2</accession>
<evidence type="ECO:0000259" key="4">
    <source>
        <dbReference type="Pfam" id="PF01764"/>
    </source>
</evidence>
<dbReference type="InterPro" id="IPR002921">
    <property type="entry name" value="Fungal_lipase-type"/>
</dbReference>
<dbReference type="HOGENOM" id="CLU_032957_3_0_1"/>
<dbReference type="InterPro" id="IPR029058">
    <property type="entry name" value="AB_hydrolase_fold"/>
</dbReference>
<evidence type="ECO:0000256" key="1">
    <source>
        <dbReference type="ARBA" id="ARBA00013279"/>
    </source>
</evidence>